<comment type="caution">
    <text evidence="2">The sequence shown here is derived from an EMBL/GenBank/DDBJ whole genome shotgun (WGS) entry which is preliminary data.</text>
</comment>
<reference evidence="2" key="1">
    <citation type="submission" date="2022-03" db="EMBL/GenBank/DDBJ databases">
        <authorList>
            <person name="Tunstrom K."/>
        </authorList>
    </citation>
    <scope>NUCLEOTIDE SEQUENCE</scope>
</reference>
<gene>
    <name evidence="2" type="ORF">EEDITHA_LOCUS23130</name>
</gene>
<evidence type="ECO:0000256" key="1">
    <source>
        <dbReference type="SAM" id="MobiDB-lite"/>
    </source>
</evidence>
<dbReference type="AlphaFoldDB" id="A0AAU9VCS8"/>
<sequence>MEVEDSSETVRKFTRRALYDILKEFKGKKMEEKFSLMEEKLKWTASSYKDQRFLNNNEQWLTSSIKLPYWSAEPTQKPGRPTKTFEESSDRSKRRKTKELREQLPVEELTYAAGMSQRTSENSDASKLIKEMTSTPTRATKFRKVISSADKQIVVRKHTPEEALAIFVEGDFSRRQWEVIHGANKSIYPCYSLLKKAKNQCYPNAQSIRVTETCSEVELQALLDHTALRLYKYVAEVIETCSHEEKQNMVLISKWGCDGAQQSQYKQKFENNTVPLRLVIMIDGD</sequence>
<name>A0AAU9VCS8_EUPED</name>
<evidence type="ECO:0000313" key="3">
    <source>
        <dbReference type="Proteomes" id="UP001153954"/>
    </source>
</evidence>
<dbReference type="Proteomes" id="UP001153954">
    <property type="component" value="Unassembled WGS sequence"/>
</dbReference>
<feature type="region of interest" description="Disordered" evidence="1">
    <location>
        <begin position="71"/>
        <end position="98"/>
    </location>
</feature>
<organism evidence="2 3">
    <name type="scientific">Euphydryas editha</name>
    <name type="common">Edith's checkerspot</name>
    <dbReference type="NCBI Taxonomy" id="104508"/>
    <lineage>
        <taxon>Eukaryota</taxon>
        <taxon>Metazoa</taxon>
        <taxon>Ecdysozoa</taxon>
        <taxon>Arthropoda</taxon>
        <taxon>Hexapoda</taxon>
        <taxon>Insecta</taxon>
        <taxon>Pterygota</taxon>
        <taxon>Neoptera</taxon>
        <taxon>Endopterygota</taxon>
        <taxon>Lepidoptera</taxon>
        <taxon>Glossata</taxon>
        <taxon>Ditrysia</taxon>
        <taxon>Papilionoidea</taxon>
        <taxon>Nymphalidae</taxon>
        <taxon>Nymphalinae</taxon>
        <taxon>Euphydryas</taxon>
    </lineage>
</organism>
<accession>A0AAU9VCS8</accession>
<keyword evidence="3" id="KW-1185">Reference proteome</keyword>
<protein>
    <submittedName>
        <fullName evidence="2">Uncharacterized protein</fullName>
    </submittedName>
</protein>
<dbReference type="EMBL" id="CAKOGL010000067">
    <property type="protein sequence ID" value="CAH2109275.1"/>
    <property type="molecule type" value="Genomic_DNA"/>
</dbReference>
<evidence type="ECO:0000313" key="2">
    <source>
        <dbReference type="EMBL" id="CAH2109275.1"/>
    </source>
</evidence>
<proteinExistence type="predicted"/>